<reference evidence="1" key="1">
    <citation type="submission" date="2014-05" db="EMBL/GenBank/DDBJ databases">
        <title>The transcriptome of the halophilic microalga Tetraselmis sp. GSL018 isolated from the Great Salt Lake, Utah.</title>
        <authorList>
            <person name="Jinkerson R.E."/>
            <person name="D'Adamo S."/>
            <person name="Posewitz M.C."/>
        </authorList>
    </citation>
    <scope>NUCLEOTIDE SEQUENCE</scope>
    <source>
        <strain evidence="1">GSL018</strain>
    </source>
</reference>
<protein>
    <submittedName>
        <fullName evidence="1">Uncharacterized protein</fullName>
    </submittedName>
</protein>
<dbReference type="AlphaFoldDB" id="A0A061SAC6"/>
<gene>
    <name evidence="1" type="ORF">TSPGSL018_11693</name>
</gene>
<organism evidence="1">
    <name type="scientific">Tetraselmis sp. GSL018</name>
    <dbReference type="NCBI Taxonomy" id="582737"/>
    <lineage>
        <taxon>Eukaryota</taxon>
        <taxon>Viridiplantae</taxon>
        <taxon>Chlorophyta</taxon>
        <taxon>core chlorophytes</taxon>
        <taxon>Chlorodendrophyceae</taxon>
        <taxon>Chlorodendrales</taxon>
        <taxon>Chlorodendraceae</taxon>
        <taxon>Tetraselmis</taxon>
    </lineage>
</organism>
<dbReference type="EMBL" id="GBEZ01005460">
    <property type="protein sequence ID" value="JAC79850.1"/>
    <property type="molecule type" value="Transcribed_RNA"/>
</dbReference>
<name>A0A061SAC6_9CHLO</name>
<evidence type="ECO:0000313" key="1">
    <source>
        <dbReference type="EMBL" id="JAC79850.1"/>
    </source>
</evidence>
<accession>A0A061SAC6</accession>
<sequence length="54" mass="5703">MAPICAAPKTLLRPWIADPGTVCRFTAGFLSQGRGWSPEAAQTGLKLSGIWGCL</sequence>
<proteinExistence type="predicted"/>